<name>A0A2T2NN46_CORCC</name>
<dbReference type="AlphaFoldDB" id="A0A2T2NN46"/>
<keyword evidence="2" id="KW-1185">Reference proteome</keyword>
<accession>A0A2T2NN46</accession>
<dbReference type="EMBL" id="KZ678135">
    <property type="protein sequence ID" value="PSN66789.1"/>
    <property type="molecule type" value="Genomic_DNA"/>
</dbReference>
<gene>
    <name evidence="1" type="ORF">BS50DRAFT_634267</name>
</gene>
<evidence type="ECO:0000313" key="2">
    <source>
        <dbReference type="Proteomes" id="UP000240883"/>
    </source>
</evidence>
<evidence type="ECO:0000313" key="1">
    <source>
        <dbReference type="EMBL" id="PSN66789.1"/>
    </source>
</evidence>
<sequence length="138" mass="15073">MEGSAMYGRPQVKISKFAEDLLKKCGIFVMARDLLAQLSPSSLALPAILIPDAPRESNQDYKSLVTRSFKVDRGGNGSRAPLYRLIRHARSAVRVCDSVIAMWAAYTVVKRSALGTLVDVCQAGKAGVKSELPHIRSR</sequence>
<proteinExistence type="predicted"/>
<reference evidence="1 2" key="1">
    <citation type="journal article" date="2018" name="Front. Microbiol.">
        <title>Genome-Wide Analysis of Corynespora cassiicola Leaf Fall Disease Putative Effectors.</title>
        <authorList>
            <person name="Lopez D."/>
            <person name="Ribeiro S."/>
            <person name="Label P."/>
            <person name="Fumanal B."/>
            <person name="Venisse J.S."/>
            <person name="Kohler A."/>
            <person name="de Oliveira R.R."/>
            <person name="Labutti K."/>
            <person name="Lipzen A."/>
            <person name="Lail K."/>
            <person name="Bauer D."/>
            <person name="Ohm R.A."/>
            <person name="Barry K.W."/>
            <person name="Spatafora J."/>
            <person name="Grigoriev I.V."/>
            <person name="Martin F.M."/>
            <person name="Pujade-Renaud V."/>
        </authorList>
    </citation>
    <scope>NUCLEOTIDE SEQUENCE [LARGE SCALE GENOMIC DNA]</scope>
    <source>
        <strain evidence="1 2">Philippines</strain>
    </source>
</reference>
<protein>
    <submittedName>
        <fullName evidence="1">Uncharacterized protein</fullName>
    </submittedName>
</protein>
<dbReference type="Proteomes" id="UP000240883">
    <property type="component" value="Unassembled WGS sequence"/>
</dbReference>
<organism evidence="1 2">
    <name type="scientific">Corynespora cassiicola Philippines</name>
    <dbReference type="NCBI Taxonomy" id="1448308"/>
    <lineage>
        <taxon>Eukaryota</taxon>
        <taxon>Fungi</taxon>
        <taxon>Dikarya</taxon>
        <taxon>Ascomycota</taxon>
        <taxon>Pezizomycotina</taxon>
        <taxon>Dothideomycetes</taxon>
        <taxon>Pleosporomycetidae</taxon>
        <taxon>Pleosporales</taxon>
        <taxon>Corynesporascaceae</taxon>
        <taxon>Corynespora</taxon>
    </lineage>
</organism>